<dbReference type="AlphaFoldDB" id="A0A9X3EH43"/>
<proteinExistence type="predicted"/>
<keyword evidence="2" id="KW-1185">Reference proteome</keyword>
<dbReference type="RefSeq" id="WP_283172449.1">
    <property type="nucleotide sequence ID" value="NZ_JAPNOA010000016.1"/>
</dbReference>
<reference evidence="1" key="1">
    <citation type="submission" date="2022-11" db="EMBL/GenBank/DDBJ databases">
        <title>Parathalassolutuus dongxingensis gen. nov., sp. nov., a novel member of family Oceanospirillaceae isolated from a coastal shrimp pond in Guangxi, China.</title>
        <authorList>
            <person name="Chen H."/>
        </authorList>
    </citation>
    <scope>NUCLEOTIDE SEQUENCE</scope>
    <source>
        <strain evidence="1">G-43</strain>
    </source>
</reference>
<comment type="caution">
    <text evidence="1">The sequence shown here is derived from an EMBL/GenBank/DDBJ whole genome shotgun (WGS) entry which is preliminary data.</text>
</comment>
<dbReference type="EMBL" id="JAPNOA010000016">
    <property type="protein sequence ID" value="MCY0964231.1"/>
    <property type="molecule type" value="Genomic_DNA"/>
</dbReference>
<evidence type="ECO:0000313" key="2">
    <source>
        <dbReference type="Proteomes" id="UP001150830"/>
    </source>
</evidence>
<dbReference type="Proteomes" id="UP001150830">
    <property type="component" value="Unassembled WGS sequence"/>
</dbReference>
<sequence length="161" mass="17946">MLLNVLNQYLQNQLTQPAVTGVNVTASSTEKSVQPGADPYEPSARAIMISAVASEFDVTDLSGEDLNRLQDRLQQYGLLNQSDVKILSRLHVRDNETEQMSAEPVDSHINAFDDINRLRSEQASSMPYQSRQALYRVQTLIHNLESATRSLTGETVGRQLN</sequence>
<gene>
    <name evidence="1" type="ORF">OUO13_03460</name>
</gene>
<organism evidence="1 2">
    <name type="scientific">Parathalassolituus penaei</name>
    <dbReference type="NCBI Taxonomy" id="2997323"/>
    <lineage>
        <taxon>Bacteria</taxon>
        <taxon>Pseudomonadati</taxon>
        <taxon>Pseudomonadota</taxon>
        <taxon>Gammaproteobacteria</taxon>
        <taxon>Oceanospirillales</taxon>
        <taxon>Oceanospirillaceae</taxon>
        <taxon>Parathalassolituus</taxon>
    </lineage>
</organism>
<name>A0A9X3EH43_9GAMM</name>
<protein>
    <submittedName>
        <fullName evidence="1">Uncharacterized protein</fullName>
    </submittedName>
</protein>
<evidence type="ECO:0000313" key="1">
    <source>
        <dbReference type="EMBL" id="MCY0964231.1"/>
    </source>
</evidence>
<accession>A0A9X3EH43</accession>